<evidence type="ECO:0000313" key="3">
    <source>
        <dbReference type="Proteomes" id="UP000078090"/>
    </source>
</evidence>
<accession>A0A177MRI0</accession>
<keyword evidence="1" id="KW-0812">Transmembrane</keyword>
<proteinExistence type="predicted"/>
<name>A0A177MRI0_METMH</name>
<sequence>MLNVYKKTIRIDSSAAHPRLESPPQSKLSNLLSIPAMIAGAIIGTVVFSAFFALLLIPLTIIGIRGWWLLRKLKNAQADEQSLEAEYTVVSDTSKKSDSD</sequence>
<keyword evidence="1" id="KW-0472">Membrane</keyword>
<keyword evidence="1" id="KW-1133">Transmembrane helix</keyword>
<feature type="transmembrane region" description="Helical" evidence="1">
    <location>
        <begin position="36"/>
        <end position="64"/>
    </location>
</feature>
<reference evidence="2 3" key="1">
    <citation type="submission" date="2016-03" db="EMBL/GenBank/DDBJ databases">
        <authorList>
            <person name="Ploux O."/>
        </authorList>
    </citation>
    <scope>NUCLEOTIDE SEQUENCE [LARGE SCALE GENOMIC DNA]</scope>
    <source>
        <strain evidence="2 3">R-45363</strain>
    </source>
</reference>
<evidence type="ECO:0000313" key="2">
    <source>
        <dbReference type="EMBL" id="OAI07984.1"/>
    </source>
</evidence>
<dbReference type="Proteomes" id="UP000078090">
    <property type="component" value="Unassembled WGS sequence"/>
</dbReference>
<dbReference type="OrthoDB" id="5570140at2"/>
<gene>
    <name evidence="2" type="ORF">A1332_00900</name>
</gene>
<organism evidence="2 3">
    <name type="scientific">Methylomonas methanica</name>
    <dbReference type="NCBI Taxonomy" id="421"/>
    <lineage>
        <taxon>Bacteria</taxon>
        <taxon>Pseudomonadati</taxon>
        <taxon>Pseudomonadota</taxon>
        <taxon>Gammaproteobacteria</taxon>
        <taxon>Methylococcales</taxon>
        <taxon>Methylococcaceae</taxon>
        <taxon>Methylomonas</taxon>
    </lineage>
</organism>
<evidence type="ECO:0000256" key="1">
    <source>
        <dbReference type="SAM" id="Phobius"/>
    </source>
</evidence>
<dbReference type="EMBL" id="LUUG01000049">
    <property type="protein sequence ID" value="OAI07984.1"/>
    <property type="molecule type" value="Genomic_DNA"/>
</dbReference>
<comment type="caution">
    <text evidence="2">The sequence shown here is derived from an EMBL/GenBank/DDBJ whole genome shotgun (WGS) entry which is preliminary data.</text>
</comment>
<protein>
    <submittedName>
        <fullName evidence="2">Uncharacterized protein</fullName>
    </submittedName>
</protein>
<dbReference type="AlphaFoldDB" id="A0A177MRI0"/>
<dbReference type="RefSeq" id="WP_064007441.1">
    <property type="nucleotide sequence ID" value="NZ_LUUG01000049.1"/>
</dbReference>